<name>A0A6J5LU82_9CAUD</name>
<accession>A0A6J5LU82</accession>
<dbReference type="EMBL" id="LR796897">
    <property type="protein sequence ID" value="CAB4173331.1"/>
    <property type="molecule type" value="Genomic_DNA"/>
</dbReference>
<evidence type="ECO:0000313" key="2">
    <source>
        <dbReference type="EMBL" id="CAB4173331.1"/>
    </source>
</evidence>
<sequence length="421" mass="42710">MAFRYAVATGNWSNTATWDGGTLPTAADDVFSNNFTVTIDGTFTVLSIRNTLNAALPTILAGGQFRFANGGNLTCTATQAIYVGSTTPTLEMTLASPNTATFNGSVLTMTATASYNAIRLSNSGTLNLNGNYNIDGSATATRYIIQLTGTGTINIVGDLSLTSTSGGSFANALNIAGTGTANITGNVTGGTGIALGVVTILGTSSGTINVTGNVSTTGFPAIGLNTSNTLTIIGNVSTTGTQPAIYNQTTAATISVTGIITAGTSTPAIYSAFALQSSYSSGTYVKVSGNVVNSTNNMAIVAPRVTIDTNTSSWLFQISTGGNRTLYAAGVALGNPATTNVRFGTTYGASSELTGTLRVPTAENVLSGVLVDNTTGTLLMTPAQFWNYLIASGFTADSIGDRLQNVATVATTGGQIASYNI</sequence>
<dbReference type="EMBL" id="LR796320">
    <property type="protein sequence ID" value="CAB4136586.1"/>
    <property type="molecule type" value="Genomic_DNA"/>
</dbReference>
<organism evidence="1">
    <name type="scientific">uncultured Caudovirales phage</name>
    <dbReference type="NCBI Taxonomy" id="2100421"/>
    <lineage>
        <taxon>Viruses</taxon>
        <taxon>Duplodnaviria</taxon>
        <taxon>Heunggongvirae</taxon>
        <taxon>Uroviricota</taxon>
        <taxon>Caudoviricetes</taxon>
        <taxon>Peduoviridae</taxon>
        <taxon>Maltschvirus</taxon>
        <taxon>Maltschvirus maltsch</taxon>
    </lineage>
</organism>
<reference evidence="1" key="1">
    <citation type="submission" date="2020-04" db="EMBL/GenBank/DDBJ databases">
        <authorList>
            <person name="Chiriac C."/>
            <person name="Salcher M."/>
            <person name="Ghai R."/>
            <person name="Kavagutti S V."/>
        </authorList>
    </citation>
    <scope>NUCLEOTIDE SEQUENCE</scope>
</reference>
<gene>
    <name evidence="1" type="ORF">UFOVP309_36</name>
    <name evidence="2" type="ORF">UFOVP946_43</name>
</gene>
<evidence type="ECO:0000313" key="1">
    <source>
        <dbReference type="EMBL" id="CAB4136586.1"/>
    </source>
</evidence>
<protein>
    <submittedName>
        <fullName evidence="1">Uncharacterized protein</fullName>
    </submittedName>
</protein>
<proteinExistence type="predicted"/>